<evidence type="ECO:0000313" key="2">
    <source>
        <dbReference type="Proteomes" id="UP000256964"/>
    </source>
</evidence>
<dbReference type="AlphaFoldDB" id="A0A371CNZ8"/>
<protein>
    <submittedName>
        <fullName evidence="1">Uncharacterized protein</fullName>
    </submittedName>
</protein>
<reference evidence="1 2" key="1">
    <citation type="journal article" date="2018" name="Biotechnol. Biofuels">
        <title>Integrative visual omics of the white-rot fungus Polyporus brumalis exposes the biotechnological potential of its oxidative enzymes for delignifying raw plant biomass.</title>
        <authorList>
            <person name="Miyauchi S."/>
            <person name="Rancon A."/>
            <person name="Drula E."/>
            <person name="Hage H."/>
            <person name="Chaduli D."/>
            <person name="Favel A."/>
            <person name="Grisel S."/>
            <person name="Henrissat B."/>
            <person name="Herpoel-Gimbert I."/>
            <person name="Ruiz-Duenas F.J."/>
            <person name="Chevret D."/>
            <person name="Hainaut M."/>
            <person name="Lin J."/>
            <person name="Wang M."/>
            <person name="Pangilinan J."/>
            <person name="Lipzen A."/>
            <person name="Lesage-Meessen L."/>
            <person name="Navarro D."/>
            <person name="Riley R."/>
            <person name="Grigoriev I.V."/>
            <person name="Zhou S."/>
            <person name="Raouche S."/>
            <person name="Rosso M.N."/>
        </authorList>
    </citation>
    <scope>NUCLEOTIDE SEQUENCE [LARGE SCALE GENOMIC DNA]</scope>
    <source>
        <strain evidence="1 2">BRFM 1820</strain>
    </source>
</reference>
<evidence type="ECO:0000313" key="1">
    <source>
        <dbReference type="EMBL" id="RDX41972.1"/>
    </source>
</evidence>
<accession>A0A371CNZ8</accession>
<organism evidence="1 2">
    <name type="scientific">Lentinus brumalis</name>
    <dbReference type="NCBI Taxonomy" id="2498619"/>
    <lineage>
        <taxon>Eukaryota</taxon>
        <taxon>Fungi</taxon>
        <taxon>Dikarya</taxon>
        <taxon>Basidiomycota</taxon>
        <taxon>Agaricomycotina</taxon>
        <taxon>Agaricomycetes</taxon>
        <taxon>Polyporales</taxon>
        <taxon>Polyporaceae</taxon>
        <taxon>Lentinus</taxon>
    </lineage>
</organism>
<name>A0A371CNZ8_9APHY</name>
<proteinExistence type="predicted"/>
<dbReference type="Proteomes" id="UP000256964">
    <property type="component" value="Unassembled WGS sequence"/>
</dbReference>
<gene>
    <name evidence="1" type="ORF">OH76DRAFT_150892</name>
</gene>
<sequence length="137" mass="15670">MRLCSGLCTSGIPIWQVFKLRWRRRDSCAAHELFFFCDGRGRDAAAHQQYVATRGNLHFVREKACVILALQEYLLSHFRAQSAKRSPFGLNPGRKSQMPECLSCNYLTAFPPILSATRQKGRRFSPPYSLRFLLCAV</sequence>
<dbReference type="EMBL" id="KZ857496">
    <property type="protein sequence ID" value="RDX41972.1"/>
    <property type="molecule type" value="Genomic_DNA"/>
</dbReference>
<keyword evidence="2" id="KW-1185">Reference proteome</keyword>